<reference evidence="2 3" key="1">
    <citation type="submission" date="2019-03" db="EMBL/GenBank/DDBJ databases">
        <title>Flavobacterium TSA-D2 sp. nov., isolated from arctic soil.</title>
        <authorList>
            <person name="Chaudhary D.K."/>
        </authorList>
    </citation>
    <scope>NUCLEOTIDE SEQUENCE [LARGE SCALE GENOMIC DNA]</scope>
    <source>
        <strain evidence="2 3">TSA-D2</strain>
    </source>
</reference>
<dbReference type="RefSeq" id="WP_132110253.1">
    <property type="nucleotide sequence ID" value="NZ_SMFO01000004.1"/>
</dbReference>
<gene>
    <name evidence="2" type="ORF">E0F98_08020</name>
</gene>
<evidence type="ECO:0000259" key="1">
    <source>
        <dbReference type="Pfam" id="PF00535"/>
    </source>
</evidence>
<dbReference type="AlphaFoldDB" id="A0A4R5CVV2"/>
<sequence length="336" mass="39869">MKKLAVLLPAYNAASYIKESINSVLNQTFVDFDLYVYDDCSTDETAKIIKSYQDLRVFYIQNGTNIGVTKTLNKGLDFLLPKYEFIARMDADDWCFAKRFEKQLEVLEKQPEIILCGTQGYWLKDLKIQPNEGWTYPTDPKYIKYYLLFGATFGHSSVIMRSQTMIANNLRYDETKINCQDWELWVRMLRVGKLVNLPDFLMKYRILENSNHRATEKQKIHYQNRSKIIANYWGDFGVVFSEKEINDFYYSTQKVLDSEFKIKLEQFIDAFNSVFLISKSELSREDQKNFSYLLARKLLSYWKRSGVSRKNLSIWFLMVRKVQFMNKAWLLKSLIR</sequence>
<evidence type="ECO:0000313" key="3">
    <source>
        <dbReference type="Proteomes" id="UP000294597"/>
    </source>
</evidence>
<dbReference type="PANTHER" id="PTHR43685:SF10">
    <property type="entry name" value="LACTO-N-NEOTETRAOSE BIOSYNTHESIS GLYCOSYL TRANSFERASE LGTA"/>
    <property type="match status" value="1"/>
</dbReference>
<dbReference type="EMBL" id="SMFO01000004">
    <property type="protein sequence ID" value="TDE04586.1"/>
    <property type="molecule type" value="Genomic_DNA"/>
</dbReference>
<dbReference type="CDD" id="cd00761">
    <property type="entry name" value="Glyco_tranf_GTA_type"/>
    <property type="match status" value="1"/>
</dbReference>
<evidence type="ECO:0000313" key="2">
    <source>
        <dbReference type="EMBL" id="TDE04586.1"/>
    </source>
</evidence>
<dbReference type="Gene3D" id="3.90.550.10">
    <property type="entry name" value="Spore Coat Polysaccharide Biosynthesis Protein SpsA, Chain A"/>
    <property type="match status" value="1"/>
</dbReference>
<dbReference type="GO" id="GO:0016740">
    <property type="term" value="F:transferase activity"/>
    <property type="evidence" value="ECO:0007669"/>
    <property type="project" value="UniProtKB-KW"/>
</dbReference>
<dbReference type="InterPro" id="IPR050834">
    <property type="entry name" value="Glycosyltransf_2"/>
</dbReference>
<dbReference type="SUPFAM" id="SSF53448">
    <property type="entry name" value="Nucleotide-diphospho-sugar transferases"/>
    <property type="match status" value="1"/>
</dbReference>
<organism evidence="2 3">
    <name type="scientific">Flavobacterium hiemivividum</name>
    <dbReference type="NCBI Taxonomy" id="2541734"/>
    <lineage>
        <taxon>Bacteria</taxon>
        <taxon>Pseudomonadati</taxon>
        <taxon>Bacteroidota</taxon>
        <taxon>Flavobacteriia</taxon>
        <taxon>Flavobacteriales</taxon>
        <taxon>Flavobacteriaceae</taxon>
        <taxon>Flavobacterium</taxon>
    </lineage>
</organism>
<accession>A0A4R5CVV2</accession>
<dbReference type="PANTHER" id="PTHR43685">
    <property type="entry name" value="GLYCOSYLTRANSFERASE"/>
    <property type="match status" value="1"/>
</dbReference>
<dbReference type="Proteomes" id="UP000294597">
    <property type="component" value="Unassembled WGS sequence"/>
</dbReference>
<name>A0A4R5CVV2_9FLAO</name>
<keyword evidence="3" id="KW-1185">Reference proteome</keyword>
<dbReference type="Pfam" id="PF00535">
    <property type="entry name" value="Glycos_transf_2"/>
    <property type="match status" value="1"/>
</dbReference>
<dbReference type="InterPro" id="IPR029044">
    <property type="entry name" value="Nucleotide-diphossugar_trans"/>
</dbReference>
<protein>
    <submittedName>
        <fullName evidence="2">Glycosyltransferase family 2 protein</fullName>
    </submittedName>
</protein>
<feature type="domain" description="Glycosyltransferase 2-like" evidence="1">
    <location>
        <begin position="6"/>
        <end position="143"/>
    </location>
</feature>
<proteinExistence type="predicted"/>
<keyword evidence="2" id="KW-0808">Transferase</keyword>
<dbReference type="InterPro" id="IPR001173">
    <property type="entry name" value="Glyco_trans_2-like"/>
</dbReference>
<comment type="caution">
    <text evidence="2">The sequence shown here is derived from an EMBL/GenBank/DDBJ whole genome shotgun (WGS) entry which is preliminary data.</text>
</comment>